<feature type="repeat" description="ANK" evidence="3">
    <location>
        <begin position="582"/>
        <end position="611"/>
    </location>
</feature>
<proteinExistence type="predicted"/>
<dbReference type="PROSITE" id="PS50088">
    <property type="entry name" value="ANK_REPEAT"/>
    <property type="match status" value="5"/>
</dbReference>
<sequence>MALMLAADESEQMLYLEDQVAVGGQAMTGKECWKPRFNKALLLVVGFFGIASVATVWHFHVADMTATGATTALWDQYSSEGLKAYRKRISKENNNGDSADGYELVSWDEVMCQALKDNKQRIVRAVAARYPSTLRASCSSFGSPLEYAMDRNPDMVEVLLKSGAVVSDKIMVEAACHQHGGSTKLLTMFLRLGKGNPNAEYGGNSPINCAAKRCDNSDVEVLMRAGAFINNRDGQGFTPLLNALTEGCESLAEEFIRNGADIHVETPTGDNALQVACQRCMPNAAQDLLKKGIRVDHKDQLGRTALDSAAQHGCVQIASSLLNNPFTNVDEVDNSGQTALFTAVAGTAPASLVPMMIEKGADVNHQDLKGQTPLMIMAQHGKNCQVLLQHGADVAKVDKAGNTALWYAASVGSAFAATSLLEGGSESVINKKGAQGKTPFAIACWNTHPEVLQVLAQHGADPNIPEDHGQSPLSLATQFSMHLNPAAKPISTPQSVDTVDQWTARSQELLGVLKVLVAAKVNLNIYDFEGMTPLLNLLRFNKNQWGVPAQAQAFAQATQANANFLLQSGANPNMVSKPGYISPLAFCARNGYPSTASLLLQRGADRNARNAWGKTPAQLCGGGMGQLEVARMLR</sequence>
<feature type="repeat" description="ANK" evidence="3">
    <location>
        <begin position="202"/>
        <end position="234"/>
    </location>
</feature>
<dbReference type="PANTHER" id="PTHR24173:SF74">
    <property type="entry name" value="ANKYRIN REPEAT DOMAIN-CONTAINING PROTEIN 16"/>
    <property type="match status" value="1"/>
</dbReference>
<name>A0ABP0LRV2_9DINO</name>
<evidence type="ECO:0000256" key="1">
    <source>
        <dbReference type="ARBA" id="ARBA00022737"/>
    </source>
</evidence>
<evidence type="ECO:0000313" key="6">
    <source>
        <dbReference type="Proteomes" id="UP001642484"/>
    </source>
</evidence>
<evidence type="ECO:0000313" key="5">
    <source>
        <dbReference type="EMBL" id="CAK9040895.1"/>
    </source>
</evidence>
<keyword evidence="4" id="KW-0812">Transmembrane</keyword>
<dbReference type="PANTHER" id="PTHR24173">
    <property type="entry name" value="ANKYRIN REPEAT CONTAINING"/>
    <property type="match status" value="1"/>
</dbReference>
<feature type="repeat" description="ANK" evidence="3">
    <location>
        <begin position="435"/>
        <end position="467"/>
    </location>
</feature>
<keyword evidence="4" id="KW-1133">Transmembrane helix</keyword>
<reference evidence="5 6" key="1">
    <citation type="submission" date="2024-02" db="EMBL/GenBank/DDBJ databases">
        <authorList>
            <person name="Chen Y."/>
            <person name="Shah S."/>
            <person name="Dougan E. K."/>
            <person name="Thang M."/>
            <person name="Chan C."/>
        </authorList>
    </citation>
    <scope>NUCLEOTIDE SEQUENCE [LARGE SCALE GENOMIC DNA]</scope>
</reference>
<feature type="repeat" description="ANK" evidence="3">
    <location>
        <begin position="335"/>
        <end position="368"/>
    </location>
</feature>
<evidence type="ECO:0000256" key="4">
    <source>
        <dbReference type="SAM" id="Phobius"/>
    </source>
</evidence>
<dbReference type="SMART" id="SM00248">
    <property type="entry name" value="ANK"/>
    <property type="match status" value="10"/>
</dbReference>
<dbReference type="Gene3D" id="1.25.40.20">
    <property type="entry name" value="Ankyrin repeat-containing domain"/>
    <property type="match status" value="2"/>
</dbReference>
<dbReference type="InterPro" id="IPR036770">
    <property type="entry name" value="Ankyrin_rpt-contain_sf"/>
</dbReference>
<dbReference type="Proteomes" id="UP001642484">
    <property type="component" value="Unassembled WGS sequence"/>
</dbReference>
<keyword evidence="2 3" id="KW-0040">ANK repeat</keyword>
<evidence type="ECO:0000256" key="2">
    <source>
        <dbReference type="ARBA" id="ARBA00023043"/>
    </source>
</evidence>
<gene>
    <name evidence="5" type="ORF">CCMP2556_LOCUS21979</name>
</gene>
<dbReference type="Pfam" id="PF12796">
    <property type="entry name" value="Ank_2"/>
    <property type="match status" value="2"/>
</dbReference>
<keyword evidence="6" id="KW-1185">Reference proteome</keyword>
<keyword evidence="4" id="KW-0472">Membrane</keyword>
<protein>
    <submittedName>
        <fullName evidence="5">Uncharacterized protein</fullName>
    </submittedName>
</protein>
<evidence type="ECO:0000256" key="3">
    <source>
        <dbReference type="PROSITE-ProRule" id="PRU00023"/>
    </source>
</evidence>
<dbReference type="SUPFAM" id="SSF48403">
    <property type="entry name" value="Ankyrin repeat"/>
    <property type="match status" value="2"/>
</dbReference>
<accession>A0ABP0LRV2</accession>
<comment type="caution">
    <text evidence="5">The sequence shown here is derived from an EMBL/GenBank/DDBJ whole genome shotgun (WGS) entry which is preliminary data.</text>
</comment>
<feature type="repeat" description="ANK" evidence="3">
    <location>
        <begin position="235"/>
        <end position="267"/>
    </location>
</feature>
<dbReference type="Pfam" id="PF13857">
    <property type="entry name" value="Ank_5"/>
    <property type="match status" value="1"/>
</dbReference>
<dbReference type="InterPro" id="IPR002110">
    <property type="entry name" value="Ankyrin_rpt"/>
</dbReference>
<dbReference type="EMBL" id="CAXAMN010013447">
    <property type="protein sequence ID" value="CAK9040895.1"/>
    <property type="molecule type" value="Genomic_DNA"/>
</dbReference>
<dbReference type="Pfam" id="PF00023">
    <property type="entry name" value="Ank"/>
    <property type="match status" value="1"/>
</dbReference>
<dbReference type="PROSITE" id="PS50297">
    <property type="entry name" value="ANK_REP_REGION"/>
    <property type="match status" value="2"/>
</dbReference>
<feature type="transmembrane region" description="Helical" evidence="4">
    <location>
        <begin position="40"/>
        <end position="59"/>
    </location>
</feature>
<organism evidence="5 6">
    <name type="scientific">Durusdinium trenchii</name>
    <dbReference type="NCBI Taxonomy" id="1381693"/>
    <lineage>
        <taxon>Eukaryota</taxon>
        <taxon>Sar</taxon>
        <taxon>Alveolata</taxon>
        <taxon>Dinophyceae</taxon>
        <taxon>Suessiales</taxon>
        <taxon>Symbiodiniaceae</taxon>
        <taxon>Durusdinium</taxon>
    </lineage>
</organism>
<keyword evidence="1" id="KW-0677">Repeat</keyword>